<feature type="signal peptide" evidence="1">
    <location>
        <begin position="1"/>
        <end position="33"/>
    </location>
</feature>
<dbReference type="AlphaFoldDB" id="A0A051U607"/>
<dbReference type="PATRIC" id="fig|1324261.3.peg.1868"/>
<keyword evidence="1" id="KW-0732">Signal</keyword>
<comment type="caution">
    <text evidence="2">The sequence shown here is derived from an EMBL/GenBank/DDBJ whole genome shotgun (WGS) entry which is preliminary data.</text>
</comment>
<name>A0A051U607_9MYCO</name>
<organism evidence="2 3">
    <name type="scientific">Mycobacterium [tuberculosis] TKK-01-0051</name>
    <dbReference type="NCBI Taxonomy" id="1324261"/>
    <lineage>
        <taxon>Bacteria</taxon>
        <taxon>Bacillati</taxon>
        <taxon>Actinomycetota</taxon>
        <taxon>Actinomycetes</taxon>
        <taxon>Mycobacteriales</taxon>
        <taxon>Mycobacteriaceae</taxon>
        <taxon>Mycobacterium</taxon>
        <taxon>Mycobacterium avium complex (MAC)</taxon>
    </lineage>
</organism>
<dbReference type="EMBL" id="JLXW01000005">
    <property type="protein sequence ID" value="KBZ64470.1"/>
    <property type="molecule type" value="Genomic_DNA"/>
</dbReference>
<dbReference type="Proteomes" id="UP000025947">
    <property type="component" value="Unassembled WGS sequence"/>
</dbReference>
<sequence>MVPMEELGRRWCRLAIASAATTMLCAAPGEAVADPGATVFPGMEIRQGNTVCMVGLVEPRLRVALTSGQCDGGQSVVTDRDRKTIGNVVLGRRQVDADSTADTSMLPVEYEVIAIAPEVTATDVLPTGRHLGSVPGTRAQTGLPVCQLLTATGQRCGTVSSVGNGRFAITDMASDSRDFGGPVYTLSDDNNAVIVGLVEGTWRSSPQIESWQAVMAQVYIDSHTYSPQQKPPTLRMIGWRTTAFASR</sequence>
<dbReference type="HOGENOM" id="CLU_084454_0_0_11"/>
<evidence type="ECO:0000313" key="2">
    <source>
        <dbReference type="EMBL" id="KBZ64470.1"/>
    </source>
</evidence>
<feature type="chain" id="PRO_5001564359" evidence="1">
    <location>
        <begin position="34"/>
        <end position="247"/>
    </location>
</feature>
<reference evidence="2 3" key="1">
    <citation type="submission" date="2014-04" db="EMBL/GenBank/DDBJ databases">
        <title>The Genome Sequence of Mycobacterium tuberculosis TKK-01-0051.</title>
        <authorList>
            <consortium name="The Broad Institute Genomics Platform"/>
            <consortium name="The Broad Institute Genome Sequencing Center for Infectious Disease"/>
            <person name="Earl A.M."/>
            <person name="Cohen K."/>
            <person name="Pym A."/>
            <person name="Bishai W."/>
            <person name="Maharaj K."/>
            <person name="Desjardins C."/>
            <person name="Abeel T."/>
            <person name="Young S."/>
            <person name="Zeng Q."/>
            <person name="Gargeya S."/>
            <person name="Abouelleil A."/>
            <person name="Alvarado L."/>
            <person name="Chapman S.B."/>
            <person name="Gainer-Dewar J."/>
            <person name="Goldberg J."/>
            <person name="Griggs A."/>
            <person name="Gujja S."/>
            <person name="Hansen M."/>
            <person name="Howarth C."/>
            <person name="Imamovic A."/>
            <person name="Larimer J."/>
            <person name="Murphy C."/>
            <person name="Naylor J."/>
            <person name="Pearson M."/>
            <person name="Poon T.W."/>
            <person name="Priest M."/>
            <person name="Roberts A."/>
            <person name="Saif S."/>
            <person name="Shea T."/>
            <person name="Sykes S."/>
            <person name="Wortman J."/>
            <person name="Nusbaum C."/>
            <person name="Birren B."/>
        </authorList>
    </citation>
    <scope>NUCLEOTIDE SEQUENCE [LARGE SCALE GENOMIC DNA]</scope>
    <source>
        <strain evidence="2 3">TKK-01-0051</strain>
    </source>
</reference>
<gene>
    <name evidence="2" type="ORF">K875_01856</name>
</gene>
<protein>
    <submittedName>
        <fullName evidence="2">Uncharacterized protein</fullName>
    </submittedName>
</protein>
<dbReference type="SUPFAM" id="SSF50494">
    <property type="entry name" value="Trypsin-like serine proteases"/>
    <property type="match status" value="1"/>
</dbReference>
<evidence type="ECO:0000256" key="1">
    <source>
        <dbReference type="SAM" id="SignalP"/>
    </source>
</evidence>
<proteinExistence type="predicted"/>
<dbReference type="InterPro" id="IPR009003">
    <property type="entry name" value="Peptidase_S1_PA"/>
</dbReference>
<evidence type="ECO:0000313" key="3">
    <source>
        <dbReference type="Proteomes" id="UP000025947"/>
    </source>
</evidence>
<accession>A0A051U607</accession>
<keyword evidence="3" id="KW-1185">Reference proteome</keyword>